<dbReference type="EMBL" id="JABAGO010000002">
    <property type="protein sequence ID" value="NME97064.1"/>
    <property type="molecule type" value="Genomic_DNA"/>
</dbReference>
<dbReference type="RefSeq" id="WP_021619196.1">
    <property type="nucleotide sequence ID" value="NZ_CABKST010000025.1"/>
</dbReference>
<accession>A0A848CII4</accession>
<dbReference type="OrthoDB" id="2971595at2"/>
<sequence>MGTIVCQHCDQIIEHYEHEKVEVLYASSCDCPSCEEDK</sequence>
<comment type="caution">
    <text evidence="1">The sequence shown here is derived from an EMBL/GenBank/DDBJ whole genome shotgun (WGS) entry which is preliminary data.</text>
</comment>
<dbReference type="Proteomes" id="UP000561326">
    <property type="component" value="Unassembled WGS sequence"/>
</dbReference>
<protein>
    <submittedName>
        <fullName evidence="1">GapA-binding peptide SR1P</fullName>
    </submittedName>
</protein>
<name>A0A848CII4_ANEAE</name>
<evidence type="ECO:0000313" key="2">
    <source>
        <dbReference type="Proteomes" id="UP000561326"/>
    </source>
</evidence>
<dbReference type="Pfam" id="PF13790">
    <property type="entry name" value="SR1P"/>
    <property type="match status" value="1"/>
</dbReference>
<proteinExistence type="predicted"/>
<gene>
    <name evidence="1" type="ORF">HF838_02215</name>
</gene>
<dbReference type="InterPro" id="IPR025236">
    <property type="entry name" value="SR1P"/>
</dbReference>
<dbReference type="GeneID" id="92842010"/>
<dbReference type="AlphaFoldDB" id="A0A848CII4"/>
<evidence type="ECO:0000313" key="1">
    <source>
        <dbReference type="EMBL" id="NME97064.1"/>
    </source>
</evidence>
<organism evidence="1 2">
    <name type="scientific">Aneurinibacillus aneurinilyticus</name>
    <name type="common">Bacillus aneurinolyticus</name>
    <dbReference type="NCBI Taxonomy" id="1391"/>
    <lineage>
        <taxon>Bacteria</taxon>
        <taxon>Bacillati</taxon>
        <taxon>Bacillota</taxon>
        <taxon>Bacilli</taxon>
        <taxon>Bacillales</taxon>
        <taxon>Paenibacillaceae</taxon>
        <taxon>Aneurinibacillus group</taxon>
        <taxon>Aneurinibacillus</taxon>
    </lineage>
</organism>
<reference evidence="1 2" key="1">
    <citation type="submission" date="2020-04" db="EMBL/GenBank/DDBJ databases">
        <authorList>
            <person name="Hitch T.C.A."/>
            <person name="Wylensek D."/>
            <person name="Clavel T."/>
        </authorList>
    </citation>
    <scope>NUCLEOTIDE SEQUENCE [LARGE SCALE GENOMIC DNA]</scope>
    <source>
        <strain evidence="1 2">WB01_D5_05</strain>
    </source>
</reference>